<comment type="catalytic activity">
    <reaction evidence="14">
        <text>tRNA(Met) + L-methionine + ATP = L-methionyl-tRNA(Met) + AMP + diphosphate</text>
        <dbReference type="Rhea" id="RHEA:13481"/>
        <dbReference type="Rhea" id="RHEA-COMP:9667"/>
        <dbReference type="Rhea" id="RHEA-COMP:9698"/>
        <dbReference type="ChEBI" id="CHEBI:30616"/>
        <dbReference type="ChEBI" id="CHEBI:33019"/>
        <dbReference type="ChEBI" id="CHEBI:57844"/>
        <dbReference type="ChEBI" id="CHEBI:78442"/>
        <dbReference type="ChEBI" id="CHEBI:78530"/>
        <dbReference type="ChEBI" id="CHEBI:456215"/>
        <dbReference type="EC" id="6.1.1.10"/>
    </reaction>
</comment>
<comment type="similarity">
    <text evidence="3">Belongs to the class-I aminoacyl-tRNA synthetase family. MetG type 1 subfamily.</text>
</comment>
<dbReference type="eggNOG" id="COG0143">
    <property type="taxonomic scope" value="Bacteria"/>
</dbReference>
<evidence type="ECO:0000313" key="18">
    <source>
        <dbReference type="Proteomes" id="UP000000669"/>
    </source>
</evidence>
<evidence type="ECO:0000256" key="1">
    <source>
        <dbReference type="ARBA" id="ARBA00003314"/>
    </source>
</evidence>
<dbReference type="GO" id="GO:0006431">
    <property type="term" value="P:methionyl-tRNA aminoacylation"/>
    <property type="evidence" value="ECO:0007669"/>
    <property type="project" value="InterPro"/>
</dbReference>
<evidence type="ECO:0000256" key="15">
    <source>
        <dbReference type="RuleBase" id="RU363039"/>
    </source>
</evidence>
<evidence type="ECO:0000256" key="10">
    <source>
        <dbReference type="ARBA" id="ARBA00022840"/>
    </source>
</evidence>
<dbReference type="Proteomes" id="UP000000669">
    <property type="component" value="Chromosome"/>
</dbReference>
<dbReference type="Gene3D" id="2.20.28.20">
    <property type="entry name" value="Methionyl-tRNA synthetase, Zn-domain"/>
    <property type="match status" value="1"/>
</dbReference>
<comment type="function">
    <text evidence="1">Is required not only for elongation of protein synthesis but also for the initiation of all mRNA translation through initiator tRNA(fMet) aminoacylation.</text>
</comment>
<evidence type="ECO:0000259" key="16">
    <source>
        <dbReference type="Pfam" id="PF09334"/>
    </source>
</evidence>
<dbReference type="PANTHER" id="PTHR45765:SF1">
    <property type="entry name" value="METHIONINE--TRNA LIGASE, CYTOPLASMIC"/>
    <property type="match status" value="1"/>
</dbReference>
<evidence type="ECO:0000256" key="3">
    <source>
        <dbReference type="ARBA" id="ARBA00008258"/>
    </source>
</evidence>
<dbReference type="RefSeq" id="WP_011672469.1">
    <property type="nucleotide sequence ID" value="NC_008513.1"/>
</dbReference>
<evidence type="ECO:0000256" key="5">
    <source>
        <dbReference type="ARBA" id="ARBA00018753"/>
    </source>
</evidence>
<dbReference type="Gene3D" id="3.40.50.620">
    <property type="entry name" value="HUPs"/>
    <property type="match status" value="1"/>
</dbReference>
<evidence type="ECO:0000256" key="13">
    <source>
        <dbReference type="ARBA" id="ARBA00030904"/>
    </source>
</evidence>
<dbReference type="GO" id="GO:0005524">
    <property type="term" value="F:ATP binding"/>
    <property type="evidence" value="ECO:0007669"/>
    <property type="project" value="UniProtKB-KW"/>
</dbReference>
<keyword evidence="11 15" id="KW-0648">Protein biosynthesis</keyword>
<evidence type="ECO:0000256" key="14">
    <source>
        <dbReference type="ARBA" id="ARBA00047364"/>
    </source>
</evidence>
<dbReference type="PANTHER" id="PTHR45765">
    <property type="entry name" value="METHIONINE--TRNA LIGASE"/>
    <property type="match status" value="1"/>
</dbReference>
<accession>Q057Z9</accession>
<dbReference type="EMBL" id="CP000263">
    <property type="protein sequence ID" value="ABJ90550.1"/>
    <property type="molecule type" value="Genomic_DNA"/>
</dbReference>
<dbReference type="Pfam" id="PF09334">
    <property type="entry name" value="tRNA-synt_1g"/>
    <property type="match status" value="1"/>
</dbReference>
<dbReference type="KEGG" id="bcc:BCc_072"/>
<dbReference type="InterPro" id="IPR023458">
    <property type="entry name" value="Met-tRNA_ligase_1"/>
</dbReference>
<dbReference type="InterPro" id="IPR014729">
    <property type="entry name" value="Rossmann-like_a/b/a_fold"/>
</dbReference>
<dbReference type="EC" id="6.1.1.10" evidence="4"/>
<dbReference type="NCBIfam" id="TIGR00398">
    <property type="entry name" value="metG"/>
    <property type="match status" value="1"/>
</dbReference>
<evidence type="ECO:0000256" key="7">
    <source>
        <dbReference type="ARBA" id="ARBA00022598"/>
    </source>
</evidence>
<dbReference type="STRING" id="372461.BCc_072"/>
<dbReference type="FunFam" id="2.20.28.20:FF:000001">
    <property type="entry name" value="Methionine--tRNA ligase"/>
    <property type="match status" value="1"/>
</dbReference>
<dbReference type="SUPFAM" id="SSF47323">
    <property type="entry name" value="Anticodon-binding domain of a subclass of class I aminoacyl-tRNA synthetases"/>
    <property type="match status" value="1"/>
</dbReference>
<sequence length="547" mass="64878">MNHISDKILVTCAFPYANGDIHLGHLLEQIQADIWVRYHRMKHRSVVFICSDDTHGTAIMLKSKNMNISSEKLIHDIGIKHKSDFLKFSIIHDYYSSTHSQVNKDLCCNIFKILKKKKFIKEKIISQLYDKKLNMFLPDRFIKGICPKCKSNNQYGDNCDYCGAFYNAIELLNPISELSKTKPIIKQSNHLFFKLSYFKKFLKTWINSGITQKSILNKLNDLLSKKLCSWNISRDKPYFGFEIPGYIDKFFYVWMDAPIGYISCIQEFCNINKTVNFNDFWSKHSKYQLFHFIGKDIIYFHCLFWPAILEGCEYRKPTNIFVHGYVTLNKLKLSKSKGSIITANQWLSYFDSDSLRYYFASKLSNNIEDIEINLYDYAYRINSDIVNNVINLASRSYFFLKKYFFSILSNNLLKEKLYKKFVSSIKDIENFFEKRKFSLIIQKIRFLSQKANKYFNDQKPWVLIKNIIYKSKVHDICSLSINLFRILMTFLKPIMPTLVKKSEFFLNKKLLWEKIKIPLTNHKLNNFSCFYKRININDIDKFLKKVI</sequence>
<comment type="subcellular location">
    <subcellularLocation>
        <location evidence="2">Cytoplasm</location>
    </subcellularLocation>
</comment>
<keyword evidence="10 15" id="KW-0067">ATP-binding</keyword>
<dbReference type="SUPFAM" id="SSF52374">
    <property type="entry name" value="Nucleotidylyl transferase"/>
    <property type="match status" value="1"/>
</dbReference>
<protein>
    <recommendedName>
        <fullName evidence="5">Methionine--tRNA ligase</fullName>
        <ecNumber evidence="4">6.1.1.10</ecNumber>
    </recommendedName>
    <alternativeName>
        <fullName evidence="13">Methionyl-tRNA synthetase</fullName>
    </alternativeName>
</protein>
<dbReference type="InterPro" id="IPR033911">
    <property type="entry name" value="MetRS_core"/>
</dbReference>
<keyword evidence="9" id="KW-0862">Zinc</keyword>
<dbReference type="InterPro" id="IPR015413">
    <property type="entry name" value="Methionyl/Leucyl_tRNA_Synth"/>
</dbReference>
<dbReference type="GO" id="GO:0004825">
    <property type="term" value="F:methionine-tRNA ligase activity"/>
    <property type="evidence" value="ECO:0007669"/>
    <property type="project" value="UniProtKB-EC"/>
</dbReference>
<dbReference type="InterPro" id="IPR009080">
    <property type="entry name" value="tRNAsynth_Ia_anticodon-bd"/>
</dbReference>
<evidence type="ECO:0000256" key="8">
    <source>
        <dbReference type="ARBA" id="ARBA00022741"/>
    </source>
</evidence>
<evidence type="ECO:0000256" key="11">
    <source>
        <dbReference type="ARBA" id="ARBA00022917"/>
    </source>
</evidence>
<dbReference type="GO" id="GO:0005829">
    <property type="term" value="C:cytosol"/>
    <property type="evidence" value="ECO:0007669"/>
    <property type="project" value="TreeGrafter"/>
</dbReference>
<dbReference type="PRINTS" id="PR01041">
    <property type="entry name" value="TRNASYNTHMET"/>
</dbReference>
<evidence type="ECO:0000256" key="12">
    <source>
        <dbReference type="ARBA" id="ARBA00023146"/>
    </source>
</evidence>
<dbReference type="PROSITE" id="PS00178">
    <property type="entry name" value="AA_TRNA_LIGASE_I"/>
    <property type="match status" value="1"/>
</dbReference>
<dbReference type="InterPro" id="IPR029038">
    <property type="entry name" value="MetRS_Zn"/>
</dbReference>
<dbReference type="NCBIfam" id="NF001100">
    <property type="entry name" value="PRK00133.1"/>
    <property type="match status" value="1"/>
</dbReference>
<dbReference type="InterPro" id="IPR014758">
    <property type="entry name" value="Met-tRNA_synth"/>
</dbReference>
<organism evidence="17 18">
    <name type="scientific">Buchnera aphidicola subsp. Cinara cedri (strain Cc)</name>
    <dbReference type="NCBI Taxonomy" id="372461"/>
    <lineage>
        <taxon>Bacteria</taxon>
        <taxon>Pseudomonadati</taxon>
        <taxon>Pseudomonadota</taxon>
        <taxon>Gammaproteobacteria</taxon>
        <taxon>Enterobacterales</taxon>
        <taxon>Erwiniaceae</taxon>
        <taxon>Buchnera</taxon>
    </lineage>
</organism>
<keyword evidence="18" id="KW-1185">Reference proteome</keyword>
<gene>
    <name evidence="17" type="primary">metG</name>
    <name evidence="17" type="ordered locus">BCc_072</name>
</gene>
<dbReference type="InterPro" id="IPR001412">
    <property type="entry name" value="aa-tRNA-synth_I_CS"/>
</dbReference>
<keyword evidence="8 15" id="KW-0547">Nucleotide-binding</keyword>
<evidence type="ECO:0000256" key="2">
    <source>
        <dbReference type="ARBA" id="ARBA00004496"/>
    </source>
</evidence>
<reference evidence="17 18" key="1">
    <citation type="journal article" date="2006" name="Science">
        <title>A small microbial genome: the end of a long symbiotic relationship?</title>
        <authorList>
            <person name="Perez-Brocal V."/>
            <person name="Gil R."/>
            <person name="Ramos S."/>
            <person name="Lamelas A."/>
            <person name="Postigo M."/>
            <person name="Michelena J.M."/>
            <person name="Silva F.J."/>
            <person name="Moya A."/>
            <person name="Latorre A."/>
        </authorList>
    </citation>
    <scope>NUCLEOTIDE SEQUENCE [LARGE SCALE GENOMIC DNA]</scope>
    <source>
        <strain evidence="18">Cc</strain>
    </source>
</reference>
<proteinExistence type="inferred from homology"/>
<evidence type="ECO:0000256" key="9">
    <source>
        <dbReference type="ARBA" id="ARBA00022833"/>
    </source>
</evidence>
<evidence type="ECO:0000256" key="4">
    <source>
        <dbReference type="ARBA" id="ARBA00012838"/>
    </source>
</evidence>
<dbReference type="AlphaFoldDB" id="Q057Z9"/>
<name>Q057Z9_BUCCC</name>
<evidence type="ECO:0000256" key="6">
    <source>
        <dbReference type="ARBA" id="ARBA00022490"/>
    </source>
</evidence>
<keyword evidence="7 15" id="KW-0436">Ligase</keyword>
<dbReference type="HOGENOM" id="CLU_009710_7_0_6"/>
<dbReference type="Gene3D" id="1.10.730.10">
    <property type="entry name" value="Isoleucyl-tRNA Synthetase, Domain 1"/>
    <property type="match status" value="1"/>
</dbReference>
<dbReference type="SUPFAM" id="SSF57770">
    <property type="entry name" value="Methionyl-tRNA synthetase (MetRS), Zn-domain"/>
    <property type="match status" value="1"/>
</dbReference>
<evidence type="ECO:0000313" key="17">
    <source>
        <dbReference type="EMBL" id="ABJ90550.1"/>
    </source>
</evidence>
<dbReference type="InterPro" id="IPR041872">
    <property type="entry name" value="Anticodon_Met"/>
</dbReference>
<keyword evidence="12 15" id="KW-0030">Aminoacyl-tRNA synthetase</keyword>
<feature type="domain" description="Methionyl/Leucyl tRNA synthetase" evidence="16">
    <location>
        <begin position="8"/>
        <end position="396"/>
    </location>
</feature>
<keyword evidence="6" id="KW-0963">Cytoplasm</keyword>
<dbReference type="OrthoDB" id="9810191at2"/>
<dbReference type="CDD" id="cd07957">
    <property type="entry name" value="Anticodon_Ia_Met"/>
    <property type="match status" value="1"/>
</dbReference>